<protein>
    <submittedName>
        <fullName evidence="3">FecR domain-containing protein</fullName>
    </submittedName>
</protein>
<feature type="chain" id="PRO_5045598282" evidence="1">
    <location>
        <begin position="28"/>
        <end position="459"/>
    </location>
</feature>
<proteinExistence type="predicted"/>
<dbReference type="PANTHER" id="PTHR38731">
    <property type="entry name" value="LIPL45-RELATED LIPOPROTEIN-RELATED"/>
    <property type="match status" value="1"/>
</dbReference>
<dbReference type="Pfam" id="PF04773">
    <property type="entry name" value="FecR"/>
    <property type="match status" value="2"/>
</dbReference>
<dbReference type="Proteomes" id="UP000622707">
    <property type="component" value="Unassembled WGS sequence"/>
</dbReference>
<dbReference type="PANTHER" id="PTHR38731:SF1">
    <property type="entry name" value="FECR PROTEIN DOMAIN-CONTAINING PROTEIN"/>
    <property type="match status" value="1"/>
</dbReference>
<feature type="domain" description="FecR protein" evidence="2">
    <location>
        <begin position="208"/>
        <end position="294"/>
    </location>
</feature>
<comment type="caution">
    <text evidence="3">The sequence shown here is derived from an EMBL/GenBank/DDBJ whole genome shotgun (WGS) entry which is preliminary data.</text>
</comment>
<name>A0ABS1JQ00_9BURK</name>
<accession>A0ABS1JQ00</accession>
<evidence type="ECO:0000256" key="1">
    <source>
        <dbReference type="SAM" id="SignalP"/>
    </source>
</evidence>
<evidence type="ECO:0000259" key="2">
    <source>
        <dbReference type="Pfam" id="PF04773"/>
    </source>
</evidence>
<keyword evidence="1" id="KW-0732">Signal</keyword>
<reference evidence="3 4" key="1">
    <citation type="journal article" date="2017" name="Int. J. Syst. Evol. Microbiol.">
        <title>Ramlibacter alkalitolerans sp. nov., alkali-tolerant bacterium isolated from soil of ginseng.</title>
        <authorList>
            <person name="Lee D.H."/>
            <person name="Cha C.J."/>
        </authorList>
    </citation>
    <scope>NUCLEOTIDE SEQUENCE [LARGE SCALE GENOMIC DNA]</scope>
    <source>
        <strain evidence="3 4">KACC 19305</strain>
    </source>
</reference>
<evidence type="ECO:0000313" key="4">
    <source>
        <dbReference type="Proteomes" id="UP000622707"/>
    </source>
</evidence>
<organism evidence="3 4">
    <name type="scientific">Ramlibacter alkalitolerans</name>
    <dbReference type="NCBI Taxonomy" id="2039631"/>
    <lineage>
        <taxon>Bacteria</taxon>
        <taxon>Pseudomonadati</taxon>
        <taxon>Pseudomonadota</taxon>
        <taxon>Betaproteobacteria</taxon>
        <taxon>Burkholderiales</taxon>
        <taxon>Comamonadaceae</taxon>
        <taxon>Ramlibacter</taxon>
    </lineage>
</organism>
<sequence>MRAAQLAFQWLASVATAGLLLAAPVQAQTSAGEVEFARGVGFAQTPGETPRTLGRGLPLKEGDRLTTAEGASAIVRLADGTRMTIRPKSEIVLQQVQFRDKAPDNGLLLQMVRGGLRAVTGLISKGSPDAARIQTPSATIGIRGTDFDARLCARDCGTESAAVPETARPNAVQASAKVVVAQGEVFAIDGAGQRRRLVEGGSIYPGDLVETARGAQAVLAFRDESRVTLGSQTRFRLDNFVYDEQNPGEGRFLASILRGTVRALTGLIARANNRNVGFSSATASIGIRGTGFDVLCTGTCAGDVAAADSEGFTVWTWLGAIAVMQQGQTALQVLQAGQGLFIPASGVVQPVTSQPLVEGARPDQVSVPANLFATRGLSDAEEGLFVFVREGDVDIASAREVLHLGRGEAGFAGPGGETARPTLIPKFIEFDRMPLPSARNPMVATVLTESGIRSSNVCR</sequence>
<feature type="signal peptide" evidence="1">
    <location>
        <begin position="1"/>
        <end position="27"/>
    </location>
</feature>
<dbReference type="RefSeq" id="WP_201690433.1">
    <property type="nucleotide sequence ID" value="NZ_JAEQND010000007.1"/>
</dbReference>
<dbReference type="EMBL" id="JAEQND010000007">
    <property type="protein sequence ID" value="MBL0426354.1"/>
    <property type="molecule type" value="Genomic_DNA"/>
</dbReference>
<gene>
    <name evidence="3" type="ORF">JI746_14665</name>
</gene>
<dbReference type="InterPro" id="IPR006860">
    <property type="entry name" value="FecR"/>
</dbReference>
<feature type="domain" description="FecR protein" evidence="2">
    <location>
        <begin position="63"/>
        <end position="155"/>
    </location>
</feature>
<keyword evidence="4" id="KW-1185">Reference proteome</keyword>
<evidence type="ECO:0000313" key="3">
    <source>
        <dbReference type="EMBL" id="MBL0426354.1"/>
    </source>
</evidence>